<dbReference type="RefSeq" id="WP_229868854.1">
    <property type="nucleotide sequence ID" value="NZ_BMWG01000003.1"/>
</dbReference>
<keyword evidence="4" id="KW-1185">Reference proteome</keyword>
<name>A0A918UP38_9ACTN</name>
<dbReference type="InterPro" id="IPR045745">
    <property type="entry name" value="HTH_58_Actinobacteria-type"/>
</dbReference>
<protein>
    <recommendedName>
        <fullName evidence="2">Helix-turn-helix domain-containing protein</fullName>
    </recommendedName>
</protein>
<dbReference type="Pfam" id="PF19575">
    <property type="entry name" value="HTH_58"/>
    <property type="match status" value="1"/>
</dbReference>
<reference evidence="3" key="1">
    <citation type="journal article" date="2014" name="Int. J. Syst. Evol. Microbiol.">
        <title>Complete genome sequence of Corynebacterium casei LMG S-19264T (=DSM 44701T), isolated from a smear-ripened cheese.</title>
        <authorList>
            <consortium name="US DOE Joint Genome Institute (JGI-PGF)"/>
            <person name="Walter F."/>
            <person name="Albersmeier A."/>
            <person name="Kalinowski J."/>
            <person name="Ruckert C."/>
        </authorList>
    </citation>
    <scope>NUCLEOTIDE SEQUENCE</scope>
    <source>
        <strain evidence="3">JCM 4988</strain>
    </source>
</reference>
<comment type="caution">
    <text evidence="3">The sequence shown here is derived from an EMBL/GenBank/DDBJ whole genome shotgun (WGS) entry which is preliminary data.</text>
</comment>
<proteinExistence type="predicted"/>
<sequence length="82" mass="8990">MNEDQDQESVRRGVRGPQVRRPRLKGEVRDQLRAAVAAGYASGSSIRALAAEHGLSFGLTRILLIEAEVPLRTRVRRPGAAE</sequence>
<evidence type="ECO:0000313" key="3">
    <source>
        <dbReference type="EMBL" id="GGZ23819.1"/>
    </source>
</evidence>
<feature type="compositionally biased region" description="Basic residues" evidence="1">
    <location>
        <begin position="12"/>
        <end position="23"/>
    </location>
</feature>
<evidence type="ECO:0000256" key="1">
    <source>
        <dbReference type="SAM" id="MobiDB-lite"/>
    </source>
</evidence>
<reference evidence="3" key="2">
    <citation type="submission" date="2020-09" db="EMBL/GenBank/DDBJ databases">
        <authorList>
            <person name="Sun Q."/>
            <person name="Ohkuma M."/>
        </authorList>
    </citation>
    <scope>NUCLEOTIDE SEQUENCE</scope>
    <source>
        <strain evidence="3">JCM 4988</strain>
    </source>
</reference>
<feature type="region of interest" description="Disordered" evidence="1">
    <location>
        <begin position="1"/>
        <end position="25"/>
    </location>
</feature>
<dbReference type="Proteomes" id="UP000630936">
    <property type="component" value="Unassembled WGS sequence"/>
</dbReference>
<gene>
    <name evidence="3" type="ORF">GCM10010387_16320</name>
</gene>
<feature type="domain" description="Helix-turn-helix" evidence="2">
    <location>
        <begin position="22"/>
        <end position="74"/>
    </location>
</feature>
<evidence type="ECO:0000259" key="2">
    <source>
        <dbReference type="Pfam" id="PF19575"/>
    </source>
</evidence>
<dbReference type="AlphaFoldDB" id="A0A918UP38"/>
<dbReference type="EMBL" id="BMWG01000003">
    <property type="protein sequence ID" value="GGZ23819.1"/>
    <property type="molecule type" value="Genomic_DNA"/>
</dbReference>
<evidence type="ECO:0000313" key="4">
    <source>
        <dbReference type="Proteomes" id="UP000630936"/>
    </source>
</evidence>
<organism evidence="3 4">
    <name type="scientific">Streptomyces inusitatus</name>
    <dbReference type="NCBI Taxonomy" id="68221"/>
    <lineage>
        <taxon>Bacteria</taxon>
        <taxon>Bacillati</taxon>
        <taxon>Actinomycetota</taxon>
        <taxon>Actinomycetes</taxon>
        <taxon>Kitasatosporales</taxon>
        <taxon>Streptomycetaceae</taxon>
        <taxon>Streptomyces</taxon>
    </lineage>
</organism>
<accession>A0A918UP38</accession>